<evidence type="ECO:0000256" key="2">
    <source>
        <dbReference type="ARBA" id="ARBA00005417"/>
    </source>
</evidence>
<dbReference type="InterPro" id="IPR003593">
    <property type="entry name" value="AAA+_ATPase"/>
</dbReference>
<feature type="domain" description="ABC transporter" evidence="8">
    <location>
        <begin position="12"/>
        <end position="259"/>
    </location>
</feature>
<name>A0A2Y9BH48_9FIRM</name>
<evidence type="ECO:0000256" key="4">
    <source>
        <dbReference type="ARBA" id="ARBA00022475"/>
    </source>
</evidence>
<organism evidence="9 10">
    <name type="scientific">Faecalicatena orotica</name>
    <dbReference type="NCBI Taxonomy" id="1544"/>
    <lineage>
        <taxon>Bacteria</taxon>
        <taxon>Bacillati</taxon>
        <taxon>Bacillota</taxon>
        <taxon>Clostridia</taxon>
        <taxon>Lachnospirales</taxon>
        <taxon>Lachnospiraceae</taxon>
        <taxon>Faecalicatena</taxon>
    </lineage>
</organism>
<dbReference type="InterPro" id="IPR050388">
    <property type="entry name" value="ABC_Ni/Peptide_Import"/>
</dbReference>
<dbReference type="InterPro" id="IPR013563">
    <property type="entry name" value="Oligopep_ABC_C"/>
</dbReference>
<evidence type="ECO:0000313" key="10">
    <source>
        <dbReference type="Proteomes" id="UP000245845"/>
    </source>
</evidence>
<dbReference type="FunFam" id="3.40.50.300:FF:000016">
    <property type="entry name" value="Oligopeptide ABC transporter ATP-binding component"/>
    <property type="match status" value="1"/>
</dbReference>
<evidence type="ECO:0000313" key="9">
    <source>
        <dbReference type="EMBL" id="PWJ29898.1"/>
    </source>
</evidence>
<dbReference type="GO" id="GO:0005524">
    <property type="term" value="F:ATP binding"/>
    <property type="evidence" value="ECO:0007669"/>
    <property type="project" value="UniProtKB-KW"/>
</dbReference>
<proteinExistence type="inferred from homology"/>
<keyword evidence="5" id="KW-0547">Nucleotide-binding</keyword>
<comment type="similarity">
    <text evidence="2">Belongs to the ABC transporter superfamily.</text>
</comment>
<dbReference type="RefSeq" id="WP_109731027.1">
    <property type="nucleotide sequence ID" value="NZ_BAAACK010000018.1"/>
</dbReference>
<dbReference type="Proteomes" id="UP000245845">
    <property type="component" value="Unassembled WGS sequence"/>
</dbReference>
<keyword evidence="6 9" id="KW-0067">ATP-binding</keyword>
<keyword evidence="4" id="KW-1003">Cell membrane</keyword>
<keyword evidence="3" id="KW-0813">Transport</keyword>
<evidence type="ECO:0000256" key="1">
    <source>
        <dbReference type="ARBA" id="ARBA00004202"/>
    </source>
</evidence>
<evidence type="ECO:0000256" key="5">
    <source>
        <dbReference type="ARBA" id="ARBA00022741"/>
    </source>
</evidence>
<dbReference type="GO" id="GO:0015833">
    <property type="term" value="P:peptide transport"/>
    <property type="evidence" value="ECO:0007669"/>
    <property type="project" value="InterPro"/>
</dbReference>
<dbReference type="SMART" id="SM00382">
    <property type="entry name" value="AAA"/>
    <property type="match status" value="1"/>
</dbReference>
<dbReference type="GO" id="GO:0016887">
    <property type="term" value="F:ATP hydrolysis activity"/>
    <property type="evidence" value="ECO:0007669"/>
    <property type="project" value="InterPro"/>
</dbReference>
<comment type="caution">
    <text evidence="9">The sequence shown here is derived from an EMBL/GenBank/DDBJ whole genome shotgun (WGS) entry which is preliminary data.</text>
</comment>
<keyword evidence="7" id="KW-0472">Membrane</keyword>
<dbReference type="Pfam" id="PF00005">
    <property type="entry name" value="ABC_tran"/>
    <property type="match status" value="1"/>
</dbReference>
<sequence length="327" mass="35643">MSDHKKEIFLSVKDLNVIYTQSHKVVHAVNGVSFSVPKGTTLGLVGETGAGKTTIAKSILRILPDPPAKILSGEIWMDGEELLKKPEEGMLDVRGQKIAMIFQDPMTALNPLMTVGDQILEVLLLHNNYGREEGMKRAGEMLETVGIPAERYGEYPHQFSGGMKQRVVIAMALACNPELLLADEPTTALDVTIQAQVLDLINQLKEKFRTSMILITHDLGVIAQTCDNVAVIYAGKIVEKGSKEDLFDHPSHPYTKGLFDSLPSLAGDDEMLHPIAGMPPDPTNLPQGCAFSPRCPYASEACREGDIPMQEISPGHFCACIRKGGLK</sequence>
<dbReference type="PANTHER" id="PTHR43297:SF2">
    <property type="entry name" value="DIPEPTIDE TRANSPORT ATP-BINDING PROTEIN DPPD"/>
    <property type="match status" value="1"/>
</dbReference>
<reference evidence="9 10" key="1">
    <citation type="submission" date="2018-05" db="EMBL/GenBank/DDBJ databases">
        <title>The Hungate 1000. A catalogue of reference genomes from the rumen microbiome.</title>
        <authorList>
            <person name="Kelly W."/>
        </authorList>
    </citation>
    <scope>NUCLEOTIDE SEQUENCE [LARGE SCALE GENOMIC DNA]</scope>
    <source>
        <strain evidence="9 10">NLAE-zl-C242</strain>
    </source>
</reference>
<dbReference type="EMBL" id="QGDL01000005">
    <property type="protein sequence ID" value="PWJ29898.1"/>
    <property type="molecule type" value="Genomic_DNA"/>
</dbReference>
<evidence type="ECO:0000256" key="6">
    <source>
        <dbReference type="ARBA" id="ARBA00022840"/>
    </source>
</evidence>
<dbReference type="InterPro" id="IPR027417">
    <property type="entry name" value="P-loop_NTPase"/>
</dbReference>
<dbReference type="SUPFAM" id="SSF52540">
    <property type="entry name" value="P-loop containing nucleoside triphosphate hydrolases"/>
    <property type="match status" value="1"/>
</dbReference>
<dbReference type="OrthoDB" id="9806285at2"/>
<dbReference type="InterPro" id="IPR017871">
    <property type="entry name" value="ABC_transporter-like_CS"/>
</dbReference>
<evidence type="ECO:0000259" key="8">
    <source>
        <dbReference type="PROSITE" id="PS50893"/>
    </source>
</evidence>
<evidence type="ECO:0000256" key="3">
    <source>
        <dbReference type="ARBA" id="ARBA00022448"/>
    </source>
</evidence>
<dbReference type="Pfam" id="PF08352">
    <property type="entry name" value="oligo_HPY"/>
    <property type="match status" value="1"/>
</dbReference>
<dbReference type="NCBIfam" id="TIGR01727">
    <property type="entry name" value="oligo_HPY"/>
    <property type="match status" value="1"/>
</dbReference>
<accession>A0A2Y9BH48</accession>
<dbReference type="Gene3D" id="3.40.50.300">
    <property type="entry name" value="P-loop containing nucleotide triphosphate hydrolases"/>
    <property type="match status" value="1"/>
</dbReference>
<dbReference type="GO" id="GO:0005886">
    <property type="term" value="C:plasma membrane"/>
    <property type="evidence" value="ECO:0007669"/>
    <property type="project" value="UniProtKB-SubCell"/>
</dbReference>
<comment type="subcellular location">
    <subcellularLocation>
        <location evidence="1">Cell membrane</location>
        <topology evidence="1">Peripheral membrane protein</topology>
    </subcellularLocation>
</comment>
<dbReference type="PROSITE" id="PS00211">
    <property type="entry name" value="ABC_TRANSPORTER_1"/>
    <property type="match status" value="1"/>
</dbReference>
<gene>
    <name evidence="9" type="ORF">A8806_105201</name>
</gene>
<dbReference type="PANTHER" id="PTHR43297">
    <property type="entry name" value="OLIGOPEPTIDE TRANSPORT ATP-BINDING PROTEIN APPD"/>
    <property type="match status" value="1"/>
</dbReference>
<protein>
    <submittedName>
        <fullName evidence="9">Peptide/nickel transport system ATP-binding protein</fullName>
    </submittedName>
</protein>
<keyword evidence="10" id="KW-1185">Reference proteome</keyword>
<dbReference type="PROSITE" id="PS50893">
    <property type="entry name" value="ABC_TRANSPORTER_2"/>
    <property type="match status" value="1"/>
</dbReference>
<evidence type="ECO:0000256" key="7">
    <source>
        <dbReference type="ARBA" id="ARBA00023136"/>
    </source>
</evidence>
<dbReference type="InterPro" id="IPR003439">
    <property type="entry name" value="ABC_transporter-like_ATP-bd"/>
</dbReference>
<dbReference type="CDD" id="cd03257">
    <property type="entry name" value="ABC_NikE_OppD_transporters"/>
    <property type="match status" value="1"/>
</dbReference>
<dbReference type="AlphaFoldDB" id="A0A2Y9BH48"/>